<evidence type="ECO:0000256" key="1">
    <source>
        <dbReference type="ARBA" id="ARBA00022614"/>
    </source>
</evidence>
<dbReference type="SMART" id="SM00369">
    <property type="entry name" value="LRR_TYP"/>
    <property type="match status" value="4"/>
</dbReference>
<evidence type="ECO:0000256" key="2">
    <source>
        <dbReference type="ARBA" id="ARBA00022737"/>
    </source>
</evidence>
<dbReference type="InterPro" id="IPR003591">
    <property type="entry name" value="Leu-rich_rpt_typical-subtyp"/>
</dbReference>
<dbReference type="PANTHER" id="PTHR48051:SF1">
    <property type="entry name" value="RAS SUPPRESSOR PROTEIN 1"/>
    <property type="match status" value="1"/>
</dbReference>
<dbReference type="Pfam" id="PF12799">
    <property type="entry name" value="LRR_4"/>
    <property type="match status" value="1"/>
</dbReference>
<reference evidence="4" key="1">
    <citation type="journal article" date="2014" name="Front. Microbiol.">
        <title>High frequency of phylogenetically diverse reductive dehalogenase-homologous genes in deep subseafloor sedimentary metagenomes.</title>
        <authorList>
            <person name="Kawai M."/>
            <person name="Futagami T."/>
            <person name="Toyoda A."/>
            <person name="Takaki Y."/>
            <person name="Nishi S."/>
            <person name="Hori S."/>
            <person name="Arai W."/>
            <person name="Tsubouchi T."/>
            <person name="Morono Y."/>
            <person name="Uchiyama I."/>
            <person name="Ito T."/>
            <person name="Fujiyama A."/>
            <person name="Inagaki F."/>
            <person name="Takami H."/>
        </authorList>
    </citation>
    <scope>NUCLEOTIDE SEQUENCE</scope>
    <source>
        <strain evidence="4">Expedition CK06-06</strain>
    </source>
</reference>
<proteinExistence type="predicted"/>
<name>X0ZGJ1_9ZZZZ</name>
<dbReference type="AlphaFoldDB" id="X0ZGJ1"/>
<dbReference type="InterPro" id="IPR001611">
    <property type="entry name" value="Leu-rich_rpt"/>
</dbReference>
<dbReference type="InterPro" id="IPR055414">
    <property type="entry name" value="LRR_R13L4/SHOC2-like"/>
</dbReference>
<dbReference type="EMBL" id="BART01007398">
    <property type="protein sequence ID" value="GAG57292.1"/>
    <property type="molecule type" value="Genomic_DNA"/>
</dbReference>
<protein>
    <recommendedName>
        <fullName evidence="3">Disease resistance R13L4/SHOC-2-like LRR domain-containing protein</fullName>
    </recommendedName>
</protein>
<feature type="domain" description="Disease resistance R13L4/SHOC-2-like LRR" evidence="3">
    <location>
        <begin position="143"/>
        <end position="199"/>
    </location>
</feature>
<dbReference type="InterPro" id="IPR025875">
    <property type="entry name" value="Leu-rich_rpt_4"/>
</dbReference>
<dbReference type="SUPFAM" id="SSF52058">
    <property type="entry name" value="L domain-like"/>
    <property type="match status" value="1"/>
</dbReference>
<evidence type="ECO:0000259" key="3">
    <source>
        <dbReference type="Pfam" id="PF23598"/>
    </source>
</evidence>
<dbReference type="GO" id="GO:0005737">
    <property type="term" value="C:cytoplasm"/>
    <property type="evidence" value="ECO:0007669"/>
    <property type="project" value="TreeGrafter"/>
</dbReference>
<dbReference type="PROSITE" id="PS51450">
    <property type="entry name" value="LRR"/>
    <property type="match status" value="2"/>
</dbReference>
<organism evidence="4">
    <name type="scientific">marine sediment metagenome</name>
    <dbReference type="NCBI Taxonomy" id="412755"/>
    <lineage>
        <taxon>unclassified sequences</taxon>
        <taxon>metagenomes</taxon>
        <taxon>ecological metagenomes</taxon>
    </lineage>
</organism>
<comment type="caution">
    <text evidence="4">The sequence shown here is derived from an EMBL/GenBank/DDBJ whole genome shotgun (WGS) entry which is preliminary data.</text>
</comment>
<dbReference type="Pfam" id="PF23598">
    <property type="entry name" value="LRR_14"/>
    <property type="match status" value="1"/>
</dbReference>
<dbReference type="PRINTS" id="PR00019">
    <property type="entry name" value="LEURICHRPT"/>
</dbReference>
<keyword evidence="1" id="KW-0433">Leucine-rich repeat</keyword>
<evidence type="ECO:0000313" key="4">
    <source>
        <dbReference type="EMBL" id="GAG57292.1"/>
    </source>
</evidence>
<accession>X0ZGJ1</accession>
<dbReference type="Gene3D" id="3.80.10.10">
    <property type="entry name" value="Ribonuclease Inhibitor"/>
    <property type="match status" value="1"/>
</dbReference>
<dbReference type="SMART" id="SM00364">
    <property type="entry name" value="LRR_BAC"/>
    <property type="match status" value="4"/>
</dbReference>
<sequence>MLYRNLAFPLLRELVNAGDLVARRVFKEEIALRLQEKNRSVILYLLEEGYSEYLNSDEIDSITSEWIYYKKEKIPVINNILFLDLRGIKNLNEIEGLFELESLQELSLNRNWLTTLPESLGNLKSLERLDLSENQLTTLPESIGDLTSLKELDLWENRLTTLPESIGNLISLQTINLKGNQISILPESIGDLSSLKILNML</sequence>
<gene>
    <name evidence="4" type="ORF">S01H4_16837</name>
</gene>
<dbReference type="PANTHER" id="PTHR48051">
    <property type="match status" value="1"/>
</dbReference>
<dbReference type="InterPro" id="IPR032675">
    <property type="entry name" value="LRR_dom_sf"/>
</dbReference>
<feature type="non-terminal residue" evidence="4">
    <location>
        <position position="201"/>
    </location>
</feature>
<keyword evidence="2" id="KW-0677">Repeat</keyword>
<dbReference type="InterPro" id="IPR050216">
    <property type="entry name" value="LRR_domain-containing"/>
</dbReference>
<dbReference type="FunFam" id="3.80.10.10:FF:000041">
    <property type="entry name" value="LRR receptor-like serine/threonine-protein kinase ERECTA"/>
    <property type="match status" value="1"/>
</dbReference>